<reference evidence="7 8" key="1">
    <citation type="submission" date="2018-07" db="EMBL/GenBank/DDBJ databases">
        <title>Genomic Encyclopedia of Type Strains, Phase III (KMG-III): the genomes of soil and plant-associated and newly described type strains.</title>
        <authorList>
            <person name="Whitman W."/>
        </authorList>
    </citation>
    <scope>NUCLEOTIDE SEQUENCE [LARGE SCALE GENOMIC DNA]</scope>
    <source>
        <strain evidence="7 8">CECT 7506</strain>
    </source>
</reference>
<comment type="caution">
    <text evidence="7">The sequence shown here is derived from an EMBL/GenBank/DDBJ whole genome shotgun (WGS) entry which is preliminary data.</text>
</comment>
<dbReference type="InterPro" id="IPR006977">
    <property type="entry name" value="Yip1_dom"/>
</dbReference>
<dbReference type="Pfam" id="PF04893">
    <property type="entry name" value="Yip1"/>
    <property type="match status" value="1"/>
</dbReference>
<protein>
    <submittedName>
        <fullName evidence="7">Yip1-like protein</fullName>
    </submittedName>
</protein>
<sequence length="211" mass="24447">MPQLNSELLKHPFYLILHPFNGYWDLKYEWNKKTNLIVSFLILFLLAITNIMSSQYSGFLVNIYNPANMNSFMEVLYVLLPVLFWCVANWSLTTLMDGEGKFVEIFTSTCFAFIPMIIIPFPWIWLSNVISIQETGFYYFSHSIALIWSLYLLFVGNMTVHQFTPSKTIGTLLLSVVAMGFLAFLCLLFFSLIQQISSFATTIYQEIDLRS</sequence>
<name>A0A368W4D1_9BACL</name>
<dbReference type="Proteomes" id="UP000252415">
    <property type="component" value="Unassembled WGS sequence"/>
</dbReference>
<keyword evidence="4 5" id="KW-0472">Membrane</keyword>
<dbReference type="GO" id="GO:0016020">
    <property type="term" value="C:membrane"/>
    <property type="evidence" value="ECO:0007669"/>
    <property type="project" value="UniProtKB-SubCell"/>
</dbReference>
<feature type="transmembrane region" description="Helical" evidence="5">
    <location>
        <begin position="105"/>
        <end position="125"/>
    </location>
</feature>
<accession>A0A368W4D1</accession>
<organism evidence="7 8">
    <name type="scientific">Paenibacillus prosopidis</name>
    <dbReference type="NCBI Taxonomy" id="630520"/>
    <lineage>
        <taxon>Bacteria</taxon>
        <taxon>Bacillati</taxon>
        <taxon>Bacillota</taxon>
        <taxon>Bacilli</taxon>
        <taxon>Bacillales</taxon>
        <taxon>Paenibacillaceae</taxon>
        <taxon>Paenibacillus</taxon>
    </lineage>
</organism>
<gene>
    <name evidence="7" type="ORF">DFP97_104295</name>
</gene>
<feature type="transmembrane region" description="Helical" evidence="5">
    <location>
        <begin position="75"/>
        <end position="93"/>
    </location>
</feature>
<feature type="domain" description="Yip1" evidence="6">
    <location>
        <begin position="14"/>
        <end position="185"/>
    </location>
</feature>
<keyword evidence="2 5" id="KW-0812">Transmembrane</keyword>
<dbReference type="EMBL" id="QPJD01000004">
    <property type="protein sequence ID" value="RCW49637.1"/>
    <property type="molecule type" value="Genomic_DNA"/>
</dbReference>
<dbReference type="OrthoDB" id="359441at2"/>
<evidence type="ECO:0000313" key="8">
    <source>
        <dbReference type="Proteomes" id="UP000252415"/>
    </source>
</evidence>
<feature type="transmembrane region" description="Helical" evidence="5">
    <location>
        <begin position="172"/>
        <end position="193"/>
    </location>
</feature>
<evidence type="ECO:0000256" key="4">
    <source>
        <dbReference type="ARBA" id="ARBA00023136"/>
    </source>
</evidence>
<comment type="subcellular location">
    <subcellularLocation>
        <location evidence="1">Membrane</location>
        <topology evidence="1">Multi-pass membrane protein</topology>
    </subcellularLocation>
</comment>
<feature type="transmembrane region" description="Helical" evidence="5">
    <location>
        <begin position="36"/>
        <end position="55"/>
    </location>
</feature>
<evidence type="ECO:0000256" key="2">
    <source>
        <dbReference type="ARBA" id="ARBA00022692"/>
    </source>
</evidence>
<feature type="transmembrane region" description="Helical" evidence="5">
    <location>
        <begin position="137"/>
        <end position="160"/>
    </location>
</feature>
<proteinExistence type="predicted"/>
<evidence type="ECO:0000256" key="3">
    <source>
        <dbReference type="ARBA" id="ARBA00022989"/>
    </source>
</evidence>
<evidence type="ECO:0000313" key="7">
    <source>
        <dbReference type="EMBL" id="RCW49637.1"/>
    </source>
</evidence>
<evidence type="ECO:0000259" key="6">
    <source>
        <dbReference type="Pfam" id="PF04893"/>
    </source>
</evidence>
<evidence type="ECO:0000256" key="5">
    <source>
        <dbReference type="SAM" id="Phobius"/>
    </source>
</evidence>
<dbReference type="RefSeq" id="WP_114379534.1">
    <property type="nucleotide sequence ID" value="NZ_QPJD01000004.1"/>
</dbReference>
<keyword evidence="3 5" id="KW-1133">Transmembrane helix</keyword>
<dbReference type="AlphaFoldDB" id="A0A368W4D1"/>
<keyword evidence="8" id="KW-1185">Reference proteome</keyword>
<evidence type="ECO:0000256" key="1">
    <source>
        <dbReference type="ARBA" id="ARBA00004141"/>
    </source>
</evidence>